<comment type="caution">
    <text evidence="2">The sequence shown here is derived from an EMBL/GenBank/DDBJ whole genome shotgun (WGS) entry which is preliminary data.</text>
</comment>
<keyword evidence="3" id="KW-1185">Reference proteome</keyword>
<proteinExistence type="predicted"/>
<reference evidence="2" key="1">
    <citation type="submission" date="2022-07" db="EMBL/GenBank/DDBJ databases">
        <authorList>
            <person name="Macas J."/>
            <person name="Novak P."/>
            <person name="Neumann P."/>
        </authorList>
    </citation>
    <scope>NUCLEOTIDE SEQUENCE</scope>
</reference>
<dbReference type="Proteomes" id="UP001152523">
    <property type="component" value="Unassembled WGS sequence"/>
</dbReference>
<protein>
    <submittedName>
        <fullName evidence="2">Uncharacterized protein</fullName>
    </submittedName>
</protein>
<evidence type="ECO:0000256" key="1">
    <source>
        <dbReference type="SAM" id="MobiDB-lite"/>
    </source>
</evidence>
<dbReference type="AlphaFoldDB" id="A0AAV0C6I6"/>
<evidence type="ECO:0000313" key="3">
    <source>
        <dbReference type="Proteomes" id="UP001152523"/>
    </source>
</evidence>
<dbReference type="EMBL" id="CAMAPF010000012">
    <property type="protein sequence ID" value="CAH9065575.1"/>
    <property type="molecule type" value="Genomic_DNA"/>
</dbReference>
<feature type="region of interest" description="Disordered" evidence="1">
    <location>
        <begin position="71"/>
        <end position="99"/>
    </location>
</feature>
<organism evidence="2 3">
    <name type="scientific">Cuscuta epithymum</name>
    <dbReference type="NCBI Taxonomy" id="186058"/>
    <lineage>
        <taxon>Eukaryota</taxon>
        <taxon>Viridiplantae</taxon>
        <taxon>Streptophyta</taxon>
        <taxon>Embryophyta</taxon>
        <taxon>Tracheophyta</taxon>
        <taxon>Spermatophyta</taxon>
        <taxon>Magnoliopsida</taxon>
        <taxon>eudicotyledons</taxon>
        <taxon>Gunneridae</taxon>
        <taxon>Pentapetalae</taxon>
        <taxon>asterids</taxon>
        <taxon>lamiids</taxon>
        <taxon>Solanales</taxon>
        <taxon>Convolvulaceae</taxon>
        <taxon>Cuscuteae</taxon>
        <taxon>Cuscuta</taxon>
        <taxon>Cuscuta subgen. Cuscuta</taxon>
    </lineage>
</organism>
<gene>
    <name evidence="2" type="ORF">CEPIT_LOCUS2286</name>
</gene>
<accession>A0AAV0C6I6</accession>
<evidence type="ECO:0000313" key="2">
    <source>
        <dbReference type="EMBL" id="CAH9065575.1"/>
    </source>
</evidence>
<name>A0AAV0C6I6_9ASTE</name>
<sequence length="177" mass="20153">MAHLSLPDLSLQKKYNFCIFQKCDPCPTKQPISPSNIIASSPSNIMAHHRRANLAPSSLLLRTNMEDGAKLRRREDLQRRERTSREDDGEKTLREDDGDLQRRRWRPPLRHFNLFAAAVGFNPFIPLTMALIDKFQICGCNYRSMVAISNCWCKDVSPVMPLGGAGWVRVWFPAALG</sequence>